<protein>
    <submittedName>
        <fullName evidence="1">Uncharacterized protein</fullName>
    </submittedName>
</protein>
<proteinExistence type="predicted"/>
<accession>A0A806KIM3</accession>
<dbReference type="EMBL" id="JQ844206">
    <property type="protein sequence ID" value="AGS52710.1"/>
    <property type="molecule type" value="Genomic_DNA"/>
</dbReference>
<name>A0A806KIM3_9BACT</name>
<organism evidence="1">
    <name type="scientific">uncultured bacterium contig00069</name>
    <dbReference type="NCBI Taxonomy" id="1181550"/>
    <lineage>
        <taxon>Bacteria</taxon>
        <taxon>environmental samples</taxon>
    </lineage>
</organism>
<dbReference type="AlphaFoldDB" id="A0A806KIM3"/>
<sequence length="37" mass="4117">MHGAKVNAFNLFETLDEEDIEIARISHPANSINSGKF</sequence>
<reference evidence="1" key="1">
    <citation type="submission" date="2012-03" db="EMBL/GenBank/DDBJ databases">
        <title>Functional metagenomics reveals considerable lignocellulase gene clusters in the gut microbiome of a wood-feeding higher termite.</title>
        <authorList>
            <person name="Liu N."/>
        </authorList>
    </citation>
    <scope>NUCLEOTIDE SEQUENCE</scope>
</reference>
<evidence type="ECO:0000313" key="1">
    <source>
        <dbReference type="EMBL" id="AGS52710.1"/>
    </source>
</evidence>